<dbReference type="Pfam" id="PF00126">
    <property type="entry name" value="HTH_1"/>
    <property type="match status" value="1"/>
</dbReference>
<dbReference type="PROSITE" id="PS50931">
    <property type="entry name" value="HTH_LYSR"/>
    <property type="match status" value="1"/>
</dbReference>
<keyword evidence="3" id="KW-0238">DNA-binding</keyword>
<name>A0A0F9SAT4_9ZZZZ</name>
<keyword evidence="2" id="KW-0805">Transcription regulation</keyword>
<reference evidence="6" key="1">
    <citation type="journal article" date="2015" name="Nature">
        <title>Complex archaea that bridge the gap between prokaryotes and eukaryotes.</title>
        <authorList>
            <person name="Spang A."/>
            <person name="Saw J.H."/>
            <person name="Jorgensen S.L."/>
            <person name="Zaremba-Niedzwiedzka K."/>
            <person name="Martijn J."/>
            <person name="Lind A.E."/>
            <person name="van Eijk R."/>
            <person name="Schleper C."/>
            <person name="Guy L."/>
            <person name="Ettema T.J."/>
        </authorList>
    </citation>
    <scope>NUCLEOTIDE SEQUENCE</scope>
</reference>
<evidence type="ECO:0000313" key="6">
    <source>
        <dbReference type="EMBL" id="KKN34111.1"/>
    </source>
</evidence>
<feature type="domain" description="HTH lysR-type" evidence="5">
    <location>
        <begin position="5"/>
        <end position="62"/>
    </location>
</feature>
<dbReference type="EMBL" id="LAZR01002127">
    <property type="protein sequence ID" value="KKN34111.1"/>
    <property type="molecule type" value="Genomic_DNA"/>
</dbReference>
<dbReference type="SUPFAM" id="SSF46785">
    <property type="entry name" value="Winged helix' DNA-binding domain"/>
    <property type="match status" value="1"/>
</dbReference>
<sequence>MKNDLEIDLLRSFVAVAAHRNFTHAARTIGRTQSAVSLQIKRLEDIVGKRLFDRSRQSVSITHVGEGLLVYANRILAANDAALSHIQRPEAEGLVRLGTPDDYATYLLPQVLAGITKDHPRLQFEVTCDNASDLLPMLERGDLDVVVATHPLSAVAGQIARHEPLHWVASPHYVDDPKTPLSLVLFPSGCVCRDIALDALRQIDRSWHVAYSTRSIGLMEKAMLESSGVSVMEASIIPPSLKIIDGQPGFPALPEVVISVHQSSTGEPHVSLVADNLLSKLGYVAKQKAS</sequence>
<dbReference type="PANTHER" id="PTHR30579">
    <property type="entry name" value="TRANSCRIPTIONAL REGULATOR"/>
    <property type="match status" value="1"/>
</dbReference>
<dbReference type="InterPro" id="IPR036390">
    <property type="entry name" value="WH_DNA-bd_sf"/>
</dbReference>
<dbReference type="InterPro" id="IPR036388">
    <property type="entry name" value="WH-like_DNA-bd_sf"/>
</dbReference>
<dbReference type="PRINTS" id="PR00039">
    <property type="entry name" value="HTHLYSR"/>
</dbReference>
<dbReference type="InterPro" id="IPR050176">
    <property type="entry name" value="LTTR"/>
</dbReference>
<dbReference type="PANTHER" id="PTHR30579:SF7">
    <property type="entry name" value="HTH-TYPE TRANSCRIPTIONAL REGULATOR LRHA-RELATED"/>
    <property type="match status" value="1"/>
</dbReference>
<evidence type="ECO:0000256" key="1">
    <source>
        <dbReference type="ARBA" id="ARBA00009437"/>
    </source>
</evidence>
<protein>
    <recommendedName>
        <fullName evidence="5">HTH lysR-type domain-containing protein</fullName>
    </recommendedName>
</protein>
<evidence type="ECO:0000256" key="2">
    <source>
        <dbReference type="ARBA" id="ARBA00023015"/>
    </source>
</evidence>
<dbReference type="GO" id="GO:0003677">
    <property type="term" value="F:DNA binding"/>
    <property type="evidence" value="ECO:0007669"/>
    <property type="project" value="UniProtKB-KW"/>
</dbReference>
<dbReference type="InterPro" id="IPR005119">
    <property type="entry name" value="LysR_subst-bd"/>
</dbReference>
<comment type="caution">
    <text evidence="6">The sequence shown here is derived from an EMBL/GenBank/DDBJ whole genome shotgun (WGS) entry which is preliminary data.</text>
</comment>
<dbReference type="Pfam" id="PF03466">
    <property type="entry name" value="LysR_substrate"/>
    <property type="match status" value="1"/>
</dbReference>
<gene>
    <name evidence="6" type="ORF">LCGC14_0796910</name>
</gene>
<accession>A0A0F9SAT4</accession>
<keyword evidence="4" id="KW-0804">Transcription</keyword>
<dbReference type="InterPro" id="IPR000847">
    <property type="entry name" value="LysR_HTH_N"/>
</dbReference>
<organism evidence="6">
    <name type="scientific">marine sediment metagenome</name>
    <dbReference type="NCBI Taxonomy" id="412755"/>
    <lineage>
        <taxon>unclassified sequences</taxon>
        <taxon>metagenomes</taxon>
        <taxon>ecological metagenomes</taxon>
    </lineage>
</organism>
<dbReference type="SUPFAM" id="SSF53850">
    <property type="entry name" value="Periplasmic binding protein-like II"/>
    <property type="match status" value="1"/>
</dbReference>
<evidence type="ECO:0000256" key="3">
    <source>
        <dbReference type="ARBA" id="ARBA00023125"/>
    </source>
</evidence>
<dbReference type="GO" id="GO:0003700">
    <property type="term" value="F:DNA-binding transcription factor activity"/>
    <property type="evidence" value="ECO:0007669"/>
    <property type="project" value="InterPro"/>
</dbReference>
<dbReference type="Gene3D" id="1.10.10.10">
    <property type="entry name" value="Winged helix-like DNA-binding domain superfamily/Winged helix DNA-binding domain"/>
    <property type="match status" value="1"/>
</dbReference>
<comment type="similarity">
    <text evidence="1">Belongs to the LysR transcriptional regulatory family.</text>
</comment>
<evidence type="ECO:0000256" key="4">
    <source>
        <dbReference type="ARBA" id="ARBA00023163"/>
    </source>
</evidence>
<dbReference type="FunFam" id="1.10.10.10:FF:000001">
    <property type="entry name" value="LysR family transcriptional regulator"/>
    <property type="match status" value="1"/>
</dbReference>
<dbReference type="Gene3D" id="3.40.190.10">
    <property type="entry name" value="Periplasmic binding protein-like II"/>
    <property type="match status" value="2"/>
</dbReference>
<evidence type="ECO:0000259" key="5">
    <source>
        <dbReference type="PROSITE" id="PS50931"/>
    </source>
</evidence>
<proteinExistence type="inferred from homology"/>
<dbReference type="AlphaFoldDB" id="A0A0F9SAT4"/>